<evidence type="ECO:0000313" key="7">
    <source>
        <dbReference type="EMBL" id="KAL2336330.1"/>
    </source>
</evidence>
<feature type="transmembrane region" description="Helical" evidence="5">
    <location>
        <begin position="700"/>
        <end position="719"/>
    </location>
</feature>
<dbReference type="InterPro" id="IPR029052">
    <property type="entry name" value="Metallo-depent_PP-like"/>
</dbReference>
<feature type="transmembrane region" description="Helical" evidence="5">
    <location>
        <begin position="557"/>
        <end position="575"/>
    </location>
</feature>
<dbReference type="GO" id="GO:0016020">
    <property type="term" value="C:membrane"/>
    <property type="evidence" value="ECO:0007669"/>
    <property type="project" value="UniProtKB-SubCell"/>
</dbReference>
<evidence type="ECO:0000256" key="2">
    <source>
        <dbReference type="ARBA" id="ARBA00022692"/>
    </source>
</evidence>
<evidence type="ECO:0000256" key="5">
    <source>
        <dbReference type="SAM" id="Phobius"/>
    </source>
</evidence>
<dbReference type="InterPro" id="IPR004843">
    <property type="entry name" value="Calcineurin-like_PHP"/>
</dbReference>
<evidence type="ECO:0000256" key="4">
    <source>
        <dbReference type="ARBA" id="ARBA00023136"/>
    </source>
</evidence>
<dbReference type="Proteomes" id="UP001603857">
    <property type="component" value="Unassembled WGS sequence"/>
</dbReference>
<dbReference type="PANTHER" id="PTHR13315:SF4">
    <property type="entry name" value="METALLOPHOSPHOESTERASE, ISOFORM E"/>
    <property type="match status" value="1"/>
</dbReference>
<dbReference type="EMBL" id="JBGMDY010000004">
    <property type="protein sequence ID" value="KAL2336330.1"/>
    <property type="molecule type" value="Genomic_DNA"/>
</dbReference>
<protein>
    <recommendedName>
        <fullName evidence="6">Calcineurin-like phosphoesterase domain-containing protein</fullName>
    </recommendedName>
</protein>
<dbReference type="PANTHER" id="PTHR13315">
    <property type="entry name" value="METALLO PHOSPHOESTERASE RELATED"/>
    <property type="match status" value="1"/>
</dbReference>
<evidence type="ECO:0000313" key="8">
    <source>
        <dbReference type="Proteomes" id="UP001603857"/>
    </source>
</evidence>
<dbReference type="SUPFAM" id="SSF56300">
    <property type="entry name" value="Metallo-dependent phosphatases"/>
    <property type="match status" value="1"/>
</dbReference>
<keyword evidence="3 5" id="KW-1133">Transmembrane helix</keyword>
<reference evidence="7 8" key="1">
    <citation type="submission" date="2024-08" db="EMBL/GenBank/DDBJ databases">
        <title>Insights into the chromosomal genome structure of Flemingia macrophylla.</title>
        <authorList>
            <person name="Ding Y."/>
            <person name="Zhao Y."/>
            <person name="Bi W."/>
            <person name="Wu M."/>
            <person name="Zhao G."/>
            <person name="Gong Y."/>
            <person name="Li W."/>
            <person name="Zhang P."/>
        </authorList>
    </citation>
    <scope>NUCLEOTIDE SEQUENCE [LARGE SCALE GENOMIC DNA]</scope>
    <source>
        <strain evidence="7">DYQJB</strain>
        <tissue evidence="7">Leaf</tissue>
    </source>
</reference>
<keyword evidence="8" id="KW-1185">Reference proteome</keyword>
<dbReference type="AlphaFoldDB" id="A0ABD1MKI9"/>
<accession>A0ABD1MKI9</accession>
<gene>
    <name evidence="7" type="ORF">Fmac_010776</name>
</gene>
<comment type="caution">
    <text evidence="7">The sequence shown here is derived from an EMBL/GenBank/DDBJ whole genome shotgun (WGS) entry which is preliminary data.</text>
</comment>
<evidence type="ECO:0000256" key="3">
    <source>
        <dbReference type="ARBA" id="ARBA00022989"/>
    </source>
</evidence>
<evidence type="ECO:0000259" key="6">
    <source>
        <dbReference type="Pfam" id="PF00149"/>
    </source>
</evidence>
<sequence>MKQHELTLLLCLIWALTLLYGEMFAFWVPPLLTCSWPHLLHTSSSTTGQTDSGNYQADYVKVAVIADPQLMDKTSLRLPAKSLALELVEFYTDLNMRRSFFASILPFKPEVILFLGDYFDGGPYLSDEEWQESFSRFRHIFGLNAQRKYTDMQVYYIPGNHDIGYESLHSLKPEQVNGRLTEGKPEGSIVLNSVVKWRMAAVTALWRRDGVTEDGGQGGYGGGFGFGPGFGSGLGFLFFFPLFPSATLASRFTSSSSTAFPSASCFTLSPSSPPTLPAAVTSDSATATSSDRRRRVFCCLLHHLLLSIAFFKSSTMSGDGESNNQSNTQRLAGREPPLILFILKELILHGSTIIQRYEETFGTRNYRFTVGNVDFIAVDAQTLDGSLYEIFILFFDKNFFFKRAITAELIIILLDDVVRPKVLLTHIPLYRPDDTYCGPDRSSPIINQRVHHTVNGNTNHISYQNYVSEESSKYLLDTINPKLILSGHDHDQCTVNHQSKYGSVIEHTIGTISWQQGNLYPSFMLLSVDYSIHPNSSIPEEKALLTHLCYLPMQTHIYIWYIVLFILTLLAALFWPTSGTSFWHQCCGVVGYCKQLITYIFSRSETKDKDEDANYEYEMMWDAEGTMHLVKKPLNVSTVKSNDRSLGERGNVVMRAAARKNTAQEGDLSVNVDMDSAARMPTRTGKSKTKIIIQRLIRTLRMLTVIAAVNVPLYMMLLFKDWIDK</sequence>
<keyword evidence="4 5" id="KW-0472">Membrane</keyword>
<dbReference type="Pfam" id="PF00149">
    <property type="entry name" value="Metallophos"/>
    <property type="match status" value="1"/>
</dbReference>
<dbReference type="InterPro" id="IPR033308">
    <property type="entry name" value="PGAP5/Cdc1/Ted1"/>
</dbReference>
<comment type="subcellular location">
    <subcellularLocation>
        <location evidence="1">Membrane</location>
        <topology evidence="1">Multi-pass membrane protein</topology>
    </subcellularLocation>
</comment>
<proteinExistence type="predicted"/>
<organism evidence="7 8">
    <name type="scientific">Flemingia macrophylla</name>
    <dbReference type="NCBI Taxonomy" id="520843"/>
    <lineage>
        <taxon>Eukaryota</taxon>
        <taxon>Viridiplantae</taxon>
        <taxon>Streptophyta</taxon>
        <taxon>Embryophyta</taxon>
        <taxon>Tracheophyta</taxon>
        <taxon>Spermatophyta</taxon>
        <taxon>Magnoliopsida</taxon>
        <taxon>eudicotyledons</taxon>
        <taxon>Gunneridae</taxon>
        <taxon>Pentapetalae</taxon>
        <taxon>rosids</taxon>
        <taxon>fabids</taxon>
        <taxon>Fabales</taxon>
        <taxon>Fabaceae</taxon>
        <taxon>Papilionoideae</taxon>
        <taxon>50 kb inversion clade</taxon>
        <taxon>NPAAA clade</taxon>
        <taxon>indigoferoid/millettioid clade</taxon>
        <taxon>Phaseoleae</taxon>
        <taxon>Flemingia</taxon>
    </lineage>
</organism>
<dbReference type="Gene3D" id="3.60.21.10">
    <property type="match status" value="1"/>
</dbReference>
<evidence type="ECO:0000256" key="1">
    <source>
        <dbReference type="ARBA" id="ARBA00004141"/>
    </source>
</evidence>
<name>A0ABD1MKI9_9FABA</name>
<feature type="domain" description="Calcineurin-like phosphoesterase" evidence="6">
    <location>
        <begin position="61"/>
        <end position="170"/>
    </location>
</feature>
<keyword evidence="2 5" id="KW-0812">Transmembrane</keyword>